<organism evidence="2 3">
    <name type="scientific">Lodderomyces beijingensis</name>
    <dbReference type="NCBI Taxonomy" id="1775926"/>
    <lineage>
        <taxon>Eukaryota</taxon>
        <taxon>Fungi</taxon>
        <taxon>Dikarya</taxon>
        <taxon>Ascomycota</taxon>
        <taxon>Saccharomycotina</taxon>
        <taxon>Pichiomycetes</taxon>
        <taxon>Debaryomycetaceae</taxon>
        <taxon>Candida/Lodderomyces clade</taxon>
        <taxon>Lodderomyces</taxon>
    </lineage>
</organism>
<name>A0ABP0ZQ58_9ASCO</name>
<feature type="region of interest" description="Disordered" evidence="1">
    <location>
        <begin position="1"/>
        <end position="21"/>
    </location>
</feature>
<evidence type="ECO:0000256" key="1">
    <source>
        <dbReference type="SAM" id="MobiDB-lite"/>
    </source>
</evidence>
<dbReference type="InterPro" id="IPR029016">
    <property type="entry name" value="GAF-like_dom_sf"/>
</dbReference>
<evidence type="ECO:0008006" key="4">
    <source>
        <dbReference type="Google" id="ProtNLM"/>
    </source>
</evidence>
<sequence>MIRKRPLKANNNAVNNSNANSQSFLPTLCPSNSTIILPYQNKNELSTKPPALISAGKDLTLIPIHSTKSHFLDAYSKGKWNLSKVPCPHFMENTGYMKPPESFNEISRLDAVSRYMNLPQWKNSSYFTKITSKLKKTFKVCGVSISLIDNYKCHFKIETLLDASSVPRCVAIDSHAILSSGYFTLLDASKDWRTSANPLITGVPYIRFYCGVPLLAENNEAVGILAVFDKTPRNAFGEEARKILKMVSRETMDLLNTPLEPPRRSNYFEHVTDSLLLYGNKDKKKALSDLQREIGRPTSGRSSLVFDKDGSGGPYTQNQTFRFVKYGQLERTTSSGSIDQVYSQRRYSTDQSERNPNAPVTDKEIWQLLFSVGSLKKAATALSRVIATKYNFEFVYILEIRVAEPCSIPRECFPPGDEIVAFESFAHSAKVVKSEGAQDEFMTREIGSYSRRQPNGDKLTQACLSGLFENSIHYKAFISEFGLEYKNLKMNTVYNSGLIMPFFRHDAKLVRRSNALKESKSNVIDLYLRSGGFLIAMFSERIKETNSELISNLFNHACTYRKIYIAT</sequence>
<proteinExistence type="predicted"/>
<dbReference type="GeneID" id="92207747"/>
<feature type="compositionally biased region" description="Low complexity" evidence="1">
    <location>
        <begin position="9"/>
        <end position="21"/>
    </location>
</feature>
<evidence type="ECO:0000313" key="2">
    <source>
        <dbReference type="EMBL" id="CAK9438327.1"/>
    </source>
</evidence>
<accession>A0ABP0ZQ58</accession>
<keyword evidence="3" id="KW-1185">Reference proteome</keyword>
<feature type="region of interest" description="Disordered" evidence="1">
    <location>
        <begin position="291"/>
        <end position="313"/>
    </location>
</feature>
<evidence type="ECO:0000313" key="3">
    <source>
        <dbReference type="Proteomes" id="UP001497383"/>
    </source>
</evidence>
<dbReference type="SUPFAM" id="SSF55781">
    <property type="entry name" value="GAF domain-like"/>
    <property type="match status" value="1"/>
</dbReference>
<protein>
    <recommendedName>
        <fullName evidence="4">GAF domain-containing protein</fullName>
    </recommendedName>
</protein>
<gene>
    <name evidence="2" type="ORF">LODBEIA_P25510</name>
</gene>
<dbReference type="EMBL" id="OZ022407">
    <property type="protein sequence ID" value="CAK9438327.1"/>
    <property type="molecule type" value="Genomic_DNA"/>
</dbReference>
<reference evidence="2 3" key="1">
    <citation type="submission" date="2024-03" db="EMBL/GenBank/DDBJ databases">
        <authorList>
            <person name="Brejova B."/>
        </authorList>
    </citation>
    <scope>NUCLEOTIDE SEQUENCE [LARGE SCALE GENOMIC DNA]</scope>
    <source>
        <strain evidence="2 3">CBS 14171</strain>
    </source>
</reference>
<dbReference type="PANTHER" id="PTHR43102">
    <property type="entry name" value="SLR1143 PROTEIN"/>
    <property type="match status" value="1"/>
</dbReference>
<dbReference type="Proteomes" id="UP001497383">
    <property type="component" value="Chromosome 3"/>
</dbReference>
<dbReference type="PANTHER" id="PTHR43102:SF2">
    <property type="entry name" value="GAF DOMAIN-CONTAINING PROTEIN"/>
    <property type="match status" value="1"/>
</dbReference>
<dbReference type="RefSeq" id="XP_066829489.1">
    <property type="nucleotide sequence ID" value="XM_066972563.1"/>
</dbReference>
<dbReference type="Gene3D" id="3.30.450.40">
    <property type="match status" value="1"/>
</dbReference>